<dbReference type="AlphaFoldDB" id="A0AAV7RU49"/>
<name>A0AAV7RU49_PLEWA</name>
<accession>A0AAV7RU49</accession>
<proteinExistence type="predicted"/>
<evidence type="ECO:0000313" key="2">
    <source>
        <dbReference type="Proteomes" id="UP001066276"/>
    </source>
</evidence>
<organism evidence="1 2">
    <name type="scientific">Pleurodeles waltl</name>
    <name type="common">Iberian ribbed newt</name>
    <dbReference type="NCBI Taxonomy" id="8319"/>
    <lineage>
        <taxon>Eukaryota</taxon>
        <taxon>Metazoa</taxon>
        <taxon>Chordata</taxon>
        <taxon>Craniata</taxon>
        <taxon>Vertebrata</taxon>
        <taxon>Euteleostomi</taxon>
        <taxon>Amphibia</taxon>
        <taxon>Batrachia</taxon>
        <taxon>Caudata</taxon>
        <taxon>Salamandroidea</taxon>
        <taxon>Salamandridae</taxon>
        <taxon>Pleurodelinae</taxon>
        <taxon>Pleurodeles</taxon>
    </lineage>
</organism>
<gene>
    <name evidence="1" type="ORF">NDU88_009038</name>
</gene>
<comment type="caution">
    <text evidence="1">The sequence shown here is derived from an EMBL/GenBank/DDBJ whole genome shotgun (WGS) entry which is preliminary data.</text>
</comment>
<reference evidence="1" key="1">
    <citation type="journal article" date="2022" name="bioRxiv">
        <title>Sequencing and chromosome-scale assembly of the giantPleurodeles waltlgenome.</title>
        <authorList>
            <person name="Brown T."/>
            <person name="Elewa A."/>
            <person name="Iarovenko S."/>
            <person name="Subramanian E."/>
            <person name="Araus A.J."/>
            <person name="Petzold A."/>
            <person name="Susuki M."/>
            <person name="Suzuki K.-i.T."/>
            <person name="Hayashi T."/>
            <person name="Toyoda A."/>
            <person name="Oliveira C."/>
            <person name="Osipova E."/>
            <person name="Leigh N.D."/>
            <person name="Simon A."/>
            <person name="Yun M.H."/>
        </authorList>
    </citation>
    <scope>NUCLEOTIDE SEQUENCE</scope>
    <source>
        <strain evidence="1">20211129_DDA</strain>
        <tissue evidence="1">Liver</tissue>
    </source>
</reference>
<dbReference type="EMBL" id="JANPWB010000009">
    <property type="protein sequence ID" value="KAJ1156314.1"/>
    <property type="molecule type" value="Genomic_DNA"/>
</dbReference>
<sequence>MAVSRRLCVGPLPRSELRDSQACHLRPRPPLLQRFSSASIHEHSHKPAVTGARLRSWPLPACGPPHQAQSLPLFWGPPGSGPLSLAAGARQVGASFDGREPTIVAGFQFVADDGGFRSTLRV</sequence>
<evidence type="ECO:0000313" key="1">
    <source>
        <dbReference type="EMBL" id="KAJ1156314.1"/>
    </source>
</evidence>
<keyword evidence="2" id="KW-1185">Reference proteome</keyword>
<dbReference type="Proteomes" id="UP001066276">
    <property type="component" value="Chromosome 5"/>
</dbReference>
<protein>
    <submittedName>
        <fullName evidence="1">Uncharacterized protein</fullName>
    </submittedName>
</protein>